<dbReference type="PROSITE" id="PS50119">
    <property type="entry name" value="ZF_BBOX"/>
    <property type="match status" value="2"/>
</dbReference>
<dbReference type="SMART" id="SM00336">
    <property type="entry name" value="BBOX"/>
    <property type="match status" value="2"/>
</dbReference>
<dbReference type="Pfam" id="PF13445">
    <property type="entry name" value="zf-RING_UBOX"/>
    <property type="match status" value="1"/>
</dbReference>
<feature type="domain" description="B box-type" evidence="6">
    <location>
        <begin position="160"/>
        <end position="203"/>
    </location>
</feature>
<dbReference type="PROSITE" id="PS00518">
    <property type="entry name" value="ZF_RING_1"/>
    <property type="match status" value="1"/>
</dbReference>
<organism evidence="7 8">
    <name type="scientific">Patiria miniata</name>
    <name type="common">Bat star</name>
    <name type="synonym">Asterina miniata</name>
    <dbReference type="NCBI Taxonomy" id="46514"/>
    <lineage>
        <taxon>Eukaryota</taxon>
        <taxon>Metazoa</taxon>
        <taxon>Echinodermata</taxon>
        <taxon>Eleutherozoa</taxon>
        <taxon>Asterozoa</taxon>
        <taxon>Asteroidea</taxon>
        <taxon>Valvatacea</taxon>
        <taxon>Valvatida</taxon>
        <taxon>Asterinidae</taxon>
        <taxon>Patiria</taxon>
    </lineage>
</organism>
<dbReference type="RefSeq" id="XP_038079459.1">
    <property type="nucleotide sequence ID" value="XM_038223531.1"/>
</dbReference>
<dbReference type="AlphaFoldDB" id="A0A914BTB7"/>
<dbReference type="GeneID" id="119746552"/>
<evidence type="ECO:0000256" key="1">
    <source>
        <dbReference type="ARBA" id="ARBA00022723"/>
    </source>
</evidence>
<protein>
    <submittedName>
        <fullName evidence="7">Uncharacterized protein</fullName>
    </submittedName>
</protein>
<dbReference type="Pfam" id="PF00643">
    <property type="entry name" value="zf-B_box"/>
    <property type="match status" value="2"/>
</dbReference>
<dbReference type="SUPFAM" id="SSF57845">
    <property type="entry name" value="B-box zinc-binding domain"/>
    <property type="match status" value="1"/>
</dbReference>
<dbReference type="SUPFAM" id="SSF57850">
    <property type="entry name" value="RING/U-box"/>
    <property type="match status" value="1"/>
</dbReference>
<dbReference type="GO" id="GO:0008270">
    <property type="term" value="F:zinc ion binding"/>
    <property type="evidence" value="ECO:0007669"/>
    <property type="project" value="UniProtKB-KW"/>
</dbReference>
<evidence type="ECO:0000256" key="2">
    <source>
        <dbReference type="ARBA" id="ARBA00022771"/>
    </source>
</evidence>
<dbReference type="Gene3D" id="3.30.40.10">
    <property type="entry name" value="Zinc/RING finger domain, C3HC4 (zinc finger)"/>
    <property type="match status" value="1"/>
</dbReference>
<dbReference type="Gene3D" id="3.30.160.60">
    <property type="entry name" value="Classic Zinc Finger"/>
    <property type="match status" value="1"/>
</dbReference>
<evidence type="ECO:0000313" key="8">
    <source>
        <dbReference type="Proteomes" id="UP000887568"/>
    </source>
</evidence>
<feature type="domain" description="RING-type" evidence="5">
    <location>
        <begin position="22"/>
        <end position="66"/>
    </location>
</feature>
<keyword evidence="3" id="KW-0862">Zinc</keyword>
<evidence type="ECO:0000256" key="3">
    <source>
        <dbReference type="ARBA" id="ARBA00022833"/>
    </source>
</evidence>
<keyword evidence="1" id="KW-0479">Metal-binding</keyword>
<reference evidence="7" key="1">
    <citation type="submission" date="2022-11" db="UniProtKB">
        <authorList>
            <consortium name="EnsemblMetazoa"/>
        </authorList>
    </citation>
    <scope>IDENTIFICATION</scope>
</reference>
<dbReference type="InterPro" id="IPR047153">
    <property type="entry name" value="TRIM45/56/19-like"/>
</dbReference>
<dbReference type="SMART" id="SM00184">
    <property type="entry name" value="RING"/>
    <property type="match status" value="1"/>
</dbReference>
<keyword evidence="8" id="KW-1185">Reference proteome</keyword>
<dbReference type="EnsemblMetazoa" id="XM_038223531.1">
    <property type="protein sequence ID" value="XP_038079459.1"/>
    <property type="gene ID" value="LOC119746552"/>
</dbReference>
<keyword evidence="2 4" id="KW-0863">Zinc-finger</keyword>
<dbReference type="PANTHER" id="PTHR25462:SF296">
    <property type="entry name" value="MEIOTIC P26, ISOFORM F"/>
    <property type="match status" value="1"/>
</dbReference>
<proteinExistence type="predicted"/>
<dbReference type="Proteomes" id="UP000887568">
    <property type="component" value="Unplaced"/>
</dbReference>
<evidence type="ECO:0000259" key="5">
    <source>
        <dbReference type="PROSITE" id="PS50089"/>
    </source>
</evidence>
<dbReference type="InterPro" id="IPR017907">
    <property type="entry name" value="Znf_RING_CS"/>
</dbReference>
<dbReference type="InterPro" id="IPR001841">
    <property type="entry name" value="Znf_RING"/>
</dbReference>
<dbReference type="OMA" id="NTCEMLI"/>
<dbReference type="InterPro" id="IPR000315">
    <property type="entry name" value="Znf_B-box"/>
</dbReference>
<evidence type="ECO:0000256" key="4">
    <source>
        <dbReference type="PROSITE-ProRule" id="PRU00024"/>
    </source>
</evidence>
<dbReference type="Gene3D" id="4.10.830.40">
    <property type="match status" value="1"/>
</dbReference>
<dbReference type="OrthoDB" id="1870062at2759"/>
<dbReference type="InterPro" id="IPR027370">
    <property type="entry name" value="Znf-RING_euk"/>
</dbReference>
<accession>A0A914BTB7</accession>
<sequence length="380" mass="43351">MATGGITAESGLGSILQGHLECCICHNRYHEPKMLECSHSFCLTCLQELQKSQKRTDDKIRCPLCQSETILPAGKVAKLTTNYGLICLVEEVTQHEHLKGQMPKVICQTCDEKNEAVSRCMDCECFLCQQCQTAHQRFAAFKTHNIVPVDEIEGESAPKKDVSQCKIHPTKELCFYCNTCEMLICRQCAASSHKEPIHMYVDLNTAIDTCLIEANERISQALSVKAYNKISGSWQSLRKTLGVMFGETNSLISKTAEQKIKEIKHKEKQLKHKAQVAYRKKYKRLAEMEVAEHTVQMADVHKEMTDANCREILKFRQDLLHDLKDVNGGETEDLSRDLSFISFKENKEQVKLGSIRQKRKVGIAKQIRNHRGLHYRLLHK</sequence>
<feature type="domain" description="B box-type" evidence="6">
    <location>
        <begin position="102"/>
        <end position="149"/>
    </location>
</feature>
<dbReference type="PROSITE" id="PS50089">
    <property type="entry name" value="ZF_RING_2"/>
    <property type="match status" value="1"/>
</dbReference>
<evidence type="ECO:0000313" key="7">
    <source>
        <dbReference type="EnsemblMetazoa" id="XP_038079459.1"/>
    </source>
</evidence>
<name>A0A914BTB7_PATMI</name>
<evidence type="ECO:0000259" key="6">
    <source>
        <dbReference type="PROSITE" id="PS50119"/>
    </source>
</evidence>
<dbReference type="PANTHER" id="PTHR25462">
    <property type="entry name" value="BONUS, ISOFORM C-RELATED"/>
    <property type="match status" value="1"/>
</dbReference>
<dbReference type="InterPro" id="IPR013083">
    <property type="entry name" value="Znf_RING/FYVE/PHD"/>
</dbReference>